<comment type="caution">
    <text evidence="2">The sequence shown here is derived from an EMBL/GenBank/DDBJ whole genome shotgun (WGS) entry which is preliminary data.</text>
</comment>
<proteinExistence type="predicted"/>
<accession>A0ABV2R2B2</accession>
<evidence type="ECO:0000313" key="3">
    <source>
        <dbReference type="Proteomes" id="UP001549321"/>
    </source>
</evidence>
<dbReference type="EMBL" id="JBEPSM010000002">
    <property type="protein sequence ID" value="MET4635397.1"/>
    <property type="molecule type" value="Genomic_DNA"/>
</dbReference>
<name>A0ABV2R2B2_9HYPH</name>
<evidence type="ECO:0000256" key="1">
    <source>
        <dbReference type="SAM" id="SignalP"/>
    </source>
</evidence>
<gene>
    <name evidence="2" type="ORF">ABIE08_003343</name>
</gene>
<evidence type="ECO:0000313" key="2">
    <source>
        <dbReference type="EMBL" id="MET4635397.1"/>
    </source>
</evidence>
<feature type="chain" id="PRO_5047026057" evidence="1">
    <location>
        <begin position="26"/>
        <end position="112"/>
    </location>
</feature>
<organism evidence="2 3">
    <name type="scientific">Kaistia defluvii</name>
    <dbReference type="NCBI Taxonomy" id="410841"/>
    <lineage>
        <taxon>Bacteria</taxon>
        <taxon>Pseudomonadati</taxon>
        <taxon>Pseudomonadota</taxon>
        <taxon>Alphaproteobacteria</taxon>
        <taxon>Hyphomicrobiales</taxon>
        <taxon>Kaistiaceae</taxon>
        <taxon>Kaistia</taxon>
    </lineage>
</organism>
<feature type="signal peptide" evidence="1">
    <location>
        <begin position="1"/>
        <end position="25"/>
    </location>
</feature>
<sequence>MQHRLWTALGAVVFATMVLGGAAHAENRKVKIINETNSDLNEFYASNVGASDWEEDILGDDQVPAGGSVSINIDDGSGYCKFDFKGVFVDDSEAILEGVDVCEVGVVRFTEK</sequence>
<protein>
    <submittedName>
        <fullName evidence="2">Uncharacterized protein</fullName>
    </submittedName>
</protein>
<keyword evidence="3" id="KW-1185">Reference proteome</keyword>
<keyword evidence="1" id="KW-0732">Signal</keyword>
<dbReference type="Proteomes" id="UP001549321">
    <property type="component" value="Unassembled WGS sequence"/>
</dbReference>
<dbReference type="RefSeq" id="WP_354552704.1">
    <property type="nucleotide sequence ID" value="NZ_JBEPSM010000002.1"/>
</dbReference>
<reference evidence="2 3" key="1">
    <citation type="submission" date="2024-06" db="EMBL/GenBank/DDBJ databases">
        <title>Sorghum-associated microbial communities from plants grown in Nebraska, USA.</title>
        <authorList>
            <person name="Schachtman D."/>
        </authorList>
    </citation>
    <scope>NUCLEOTIDE SEQUENCE [LARGE SCALE GENOMIC DNA]</scope>
    <source>
        <strain evidence="2 3">3207</strain>
    </source>
</reference>